<dbReference type="AlphaFoldDB" id="U6RJT8"/>
<feature type="domain" description="P-type ATPase A" evidence="9">
    <location>
        <begin position="116"/>
        <end position="216"/>
    </location>
</feature>
<dbReference type="NCBIfam" id="TIGR01494">
    <property type="entry name" value="ATPase_P-type"/>
    <property type="match status" value="1"/>
</dbReference>
<dbReference type="InterPro" id="IPR051014">
    <property type="entry name" value="Cation_Transport_ATPase_IB"/>
</dbReference>
<dbReference type="Pfam" id="PF00122">
    <property type="entry name" value="E1-E2_ATPase"/>
    <property type="match status" value="1"/>
</dbReference>
<evidence type="ECO:0000256" key="7">
    <source>
        <dbReference type="ARBA" id="ARBA00047308"/>
    </source>
</evidence>
<accession>U6RJT8</accession>
<dbReference type="SUPFAM" id="SSF56784">
    <property type="entry name" value="HAD-like"/>
    <property type="match status" value="1"/>
</dbReference>
<dbReference type="Gene3D" id="2.70.150.10">
    <property type="entry name" value="Calcium-transporting ATPase, cytoplasmic transduction domain A"/>
    <property type="match status" value="1"/>
</dbReference>
<dbReference type="InterPro" id="IPR036412">
    <property type="entry name" value="HAD-like_sf"/>
</dbReference>
<dbReference type="PROSITE" id="PS00154">
    <property type="entry name" value="ATPASE_E1_E2"/>
    <property type="match status" value="1"/>
</dbReference>
<name>U6RJT8_9BACT</name>
<dbReference type="NCBIfam" id="TIGR01512">
    <property type="entry name" value="ATPase-IB2_Cd"/>
    <property type="match status" value="1"/>
</dbReference>
<dbReference type="PATRIC" id="fig|1121098.3.peg.977"/>
<dbReference type="GO" id="GO:0016463">
    <property type="term" value="F:P-type zinc transporter activity"/>
    <property type="evidence" value="ECO:0007669"/>
    <property type="project" value="UniProtKB-EC"/>
</dbReference>
<dbReference type="PRINTS" id="PR00119">
    <property type="entry name" value="CATATPASE"/>
</dbReference>
<keyword evidence="8" id="KW-0067">ATP-binding</keyword>
<evidence type="ECO:0000256" key="2">
    <source>
        <dbReference type="ARBA" id="ARBA00006024"/>
    </source>
</evidence>
<gene>
    <name evidence="10" type="ORF">HMPREF1534_00965</name>
</gene>
<evidence type="ECO:0000256" key="3">
    <source>
        <dbReference type="ARBA" id="ARBA00022692"/>
    </source>
</evidence>
<dbReference type="HOGENOM" id="CLU_001771_6_2_10"/>
<comment type="caution">
    <text evidence="10">The sequence shown here is derived from an EMBL/GenBank/DDBJ whole genome shotgun (WGS) entry which is preliminary data.</text>
</comment>
<dbReference type="InterPro" id="IPR023298">
    <property type="entry name" value="ATPase_P-typ_TM_dom_sf"/>
</dbReference>
<feature type="transmembrane region" description="Helical" evidence="8">
    <location>
        <begin position="33"/>
        <end position="51"/>
    </location>
</feature>
<dbReference type="EC" id="7.2.2.12" evidence="6"/>
<dbReference type="Pfam" id="PF00702">
    <property type="entry name" value="Hydrolase"/>
    <property type="match status" value="1"/>
</dbReference>
<keyword evidence="11" id="KW-1185">Reference proteome</keyword>
<dbReference type="PANTHER" id="PTHR48085:SF5">
    <property type="entry name" value="CADMIUM_ZINC-TRANSPORTING ATPASE HMA4-RELATED"/>
    <property type="match status" value="1"/>
</dbReference>
<dbReference type="GO" id="GO:0016887">
    <property type="term" value="F:ATP hydrolysis activity"/>
    <property type="evidence" value="ECO:0007669"/>
    <property type="project" value="InterPro"/>
</dbReference>
<dbReference type="PRINTS" id="PR00943">
    <property type="entry name" value="CUATPASE"/>
</dbReference>
<dbReference type="InterPro" id="IPR027256">
    <property type="entry name" value="P-typ_ATPase_IB"/>
</dbReference>
<dbReference type="GO" id="GO:0046872">
    <property type="term" value="F:metal ion binding"/>
    <property type="evidence" value="ECO:0007669"/>
    <property type="project" value="UniProtKB-KW"/>
</dbReference>
<comment type="catalytic activity">
    <reaction evidence="7">
        <text>Zn(2+)(in) + ATP + H2O = Zn(2+)(out) + ADP + phosphate + H(+)</text>
        <dbReference type="Rhea" id="RHEA:20621"/>
        <dbReference type="ChEBI" id="CHEBI:15377"/>
        <dbReference type="ChEBI" id="CHEBI:15378"/>
        <dbReference type="ChEBI" id="CHEBI:29105"/>
        <dbReference type="ChEBI" id="CHEBI:30616"/>
        <dbReference type="ChEBI" id="CHEBI:43474"/>
        <dbReference type="ChEBI" id="CHEBI:456216"/>
        <dbReference type="EC" id="7.2.2.12"/>
    </reaction>
</comment>
<dbReference type="GO" id="GO:0015086">
    <property type="term" value="F:cadmium ion transmembrane transporter activity"/>
    <property type="evidence" value="ECO:0007669"/>
    <property type="project" value="TreeGrafter"/>
</dbReference>
<dbReference type="Gene3D" id="3.40.1110.10">
    <property type="entry name" value="Calcium-transporting ATPase, cytoplasmic domain N"/>
    <property type="match status" value="1"/>
</dbReference>
<evidence type="ECO:0000256" key="8">
    <source>
        <dbReference type="RuleBase" id="RU362081"/>
    </source>
</evidence>
<dbReference type="SUPFAM" id="SSF81653">
    <property type="entry name" value="Calcium ATPase, transduction domain A"/>
    <property type="match status" value="1"/>
</dbReference>
<keyword evidence="8" id="KW-0479">Metal-binding</keyword>
<dbReference type="eggNOG" id="COG2217">
    <property type="taxonomic scope" value="Bacteria"/>
</dbReference>
<keyword evidence="8" id="KW-1003">Cell membrane</keyword>
<evidence type="ECO:0000256" key="1">
    <source>
        <dbReference type="ARBA" id="ARBA00004370"/>
    </source>
</evidence>
<evidence type="ECO:0000313" key="11">
    <source>
        <dbReference type="Proteomes" id="UP000017831"/>
    </source>
</evidence>
<dbReference type="GO" id="GO:0005886">
    <property type="term" value="C:plasma membrane"/>
    <property type="evidence" value="ECO:0007669"/>
    <property type="project" value="UniProtKB-SubCell"/>
</dbReference>
<dbReference type="GeneID" id="60062997"/>
<keyword evidence="4 8" id="KW-1133">Transmembrane helix</keyword>
<proteinExistence type="inferred from homology"/>
<evidence type="ECO:0000256" key="4">
    <source>
        <dbReference type="ARBA" id="ARBA00022989"/>
    </source>
</evidence>
<comment type="subcellular location">
    <subcellularLocation>
        <location evidence="8">Cell membrane</location>
    </subcellularLocation>
    <subcellularLocation>
        <location evidence="1">Membrane</location>
    </subcellularLocation>
</comment>
<dbReference type="EMBL" id="AQHY01000010">
    <property type="protein sequence ID" value="EOA56775.1"/>
    <property type="molecule type" value="Genomic_DNA"/>
</dbReference>
<evidence type="ECO:0000256" key="6">
    <source>
        <dbReference type="ARBA" id="ARBA00039097"/>
    </source>
</evidence>
<evidence type="ECO:0000313" key="10">
    <source>
        <dbReference type="EMBL" id="EOA56775.1"/>
    </source>
</evidence>
<dbReference type="GO" id="GO:0005524">
    <property type="term" value="F:ATP binding"/>
    <property type="evidence" value="ECO:0007669"/>
    <property type="project" value="UniProtKB-UniRule"/>
</dbReference>
<dbReference type="InterPro" id="IPR018303">
    <property type="entry name" value="ATPase_P-typ_P_site"/>
</dbReference>
<dbReference type="InterPro" id="IPR059000">
    <property type="entry name" value="ATPase_P-type_domA"/>
</dbReference>
<keyword evidence="8" id="KW-0547">Nucleotide-binding</keyword>
<evidence type="ECO:0000256" key="5">
    <source>
        <dbReference type="ARBA" id="ARBA00023136"/>
    </source>
</evidence>
<protein>
    <recommendedName>
        <fullName evidence="6">P-type Zn(2+) transporter</fullName>
        <ecNumber evidence="6">7.2.2.12</ecNumber>
    </recommendedName>
</protein>
<dbReference type="Gene3D" id="3.40.50.1000">
    <property type="entry name" value="HAD superfamily/HAD-like"/>
    <property type="match status" value="1"/>
</dbReference>
<feature type="transmembrane region" description="Helical" evidence="8">
    <location>
        <begin position="235"/>
        <end position="256"/>
    </location>
</feature>
<dbReference type="InterPro" id="IPR023299">
    <property type="entry name" value="ATPase_P-typ_cyto_dom_N"/>
</dbReference>
<keyword evidence="5 8" id="KW-0472">Membrane</keyword>
<dbReference type="InterPro" id="IPR008250">
    <property type="entry name" value="ATPase_P-typ_transduc_dom_A_sf"/>
</dbReference>
<dbReference type="InterPro" id="IPR023214">
    <property type="entry name" value="HAD_sf"/>
</dbReference>
<dbReference type="InterPro" id="IPR001757">
    <property type="entry name" value="P_typ_ATPase"/>
</dbReference>
<dbReference type="NCBIfam" id="TIGR01525">
    <property type="entry name" value="ATPase-IB_hvy"/>
    <property type="match status" value="1"/>
</dbReference>
<dbReference type="RefSeq" id="WP_005937795.1">
    <property type="nucleotide sequence ID" value="NZ_KB890397.1"/>
</dbReference>
<comment type="similarity">
    <text evidence="2 8">Belongs to the cation transport ATPase (P-type) (TC 3.A.3) family. Type IB subfamily.</text>
</comment>
<dbReference type="STRING" id="1121098.HMPREF1534_00965"/>
<dbReference type="SUPFAM" id="SSF81665">
    <property type="entry name" value="Calcium ATPase, transmembrane domain M"/>
    <property type="match status" value="1"/>
</dbReference>
<reference evidence="10 11" key="1">
    <citation type="submission" date="2013-04" db="EMBL/GenBank/DDBJ databases">
        <title>The Genome Sequence of Bacteroides massiliensis DSM 17679.</title>
        <authorList>
            <consortium name="The Broad Institute Genomics Platform"/>
            <person name="Earl A."/>
            <person name="Ward D."/>
            <person name="Feldgarden M."/>
            <person name="Gevers D."/>
            <person name="Martens E."/>
            <person name="Fenner L."/>
            <person name="Roux V."/>
            <person name="Mallet M.N."/>
            <person name="Raoult D."/>
            <person name="Walker B."/>
            <person name="Young S."/>
            <person name="Zeng Q."/>
            <person name="Gargeya S."/>
            <person name="Fitzgerald M."/>
            <person name="Haas B."/>
            <person name="Abouelleil A."/>
            <person name="Allen A.W."/>
            <person name="Alvarado L."/>
            <person name="Arachchi H.M."/>
            <person name="Berlin A.M."/>
            <person name="Chapman S.B."/>
            <person name="Gainer-Dewar J."/>
            <person name="Goldberg J."/>
            <person name="Griggs A."/>
            <person name="Gujja S."/>
            <person name="Hansen M."/>
            <person name="Howarth C."/>
            <person name="Imamovic A."/>
            <person name="Ireland A."/>
            <person name="Larimer J."/>
            <person name="McCowan C."/>
            <person name="Murphy C."/>
            <person name="Pearson M."/>
            <person name="Poon T.W."/>
            <person name="Priest M."/>
            <person name="Roberts A."/>
            <person name="Saif S."/>
            <person name="Shea T."/>
            <person name="Sisk P."/>
            <person name="Sykes S."/>
            <person name="Wortman J."/>
            <person name="Nusbaum C."/>
            <person name="Birren B."/>
        </authorList>
    </citation>
    <scope>NUCLEOTIDE SEQUENCE [LARGE SCALE GENOMIC DNA]</scope>
    <source>
        <strain evidence="11">B84634 / Timone 84634 / DSM 17679 / JCM 13223</strain>
    </source>
</reference>
<feature type="transmembrane region" description="Helical" evidence="8">
    <location>
        <begin position="572"/>
        <end position="591"/>
    </location>
</feature>
<organism evidence="10 11">
    <name type="scientific">Phocaeicola massiliensis B84634 = Timone 84634 = DSM 17679 = JCM 13223</name>
    <dbReference type="NCBI Taxonomy" id="1121098"/>
    <lineage>
        <taxon>Bacteria</taxon>
        <taxon>Pseudomonadati</taxon>
        <taxon>Bacteroidota</taxon>
        <taxon>Bacteroidia</taxon>
        <taxon>Bacteroidales</taxon>
        <taxon>Bacteroidaceae</taxon>
        <taxon>Phocaeicola</taxon>
    </lineage>
</organism>
<dbReference type="OrthoDB" id="1521937at2"/>
<evidence type="ECO:0000259" key="9">
    <source>
        <dbReference type="Pfam" id="PF00122"/>
    </source>
</evidence>
<feature type="transmembrane region" description="Helical" evidence="8">
    <location>
        <begin position="268"/>
        <end position="293"/>
    </location>
</feature>
<sequence>MKQYRNEIFSFLMLMAGVLLEYAQTPWFALPYVSLVWFLAAVAPVGLPVMAEAWEHLMKKEYFSEFMLMTIATIGAFCIGEYPEGVAVMLFYAVGEQLQDSAVDKARDNIRALLDMRPRTASVFRKGQYSIVSPEAVETGETIEVKVGEKVPLDGVLQNEVGVFNTAALTGESLPRSVRQSGEVLAGMIPVNETIRLSVTKPYSQSTLARMLEMVEEAAECKAPTELFMRKVARYYTPAVIGIAFLIPVLPFLYSLVQPSFIYLFASWLYRSLVFLVISCPCALVVSIPLGYFGGIGAASHKGILFKGGNYLDAITKADTFVFDKTGTLTTGNFRVCRIETAGIYSEAEVLKYIASAESKSSHPMAKAVVEYAKQQQATLYPVGAVTEIAGYGLEAYIGGKQILAGNYRLMDKYGIAYPEGLHEMPESLILCACNGIYAGVVVMEDELKDDAVEAIRGLKQQGIRHFEILSGDKTALVQNIAHRLDIRHAYGDLLPADKVARLQKLKDEKHCVAFVGDGINDAPVLALSDVGIAMGGLGSDIAIETADVIIQDDSLSKLVTAVRIGKYTRRIIWQNIILAFLVKFAILALGTVGVATLWEAVFADSGVALLAIFNAMRINRLIKHS</sequence>
<keyword evidence="3 8" id="KW-0812">Transmembrane</keyword>
<dbReference type="Proteomes" id="UP000017831">
    <property type="component" value="Unassembled WGS sequence"/>
</dbReference>
<dbReference type="PANTHER" id="PTHR48085">
    <property type="entry name" value="CADMIUM/ZINC-TRANSPORTING ATPASE HMA2-RELATED"/>
    <property type="match status" value="1"/>
</dbReference>